<feature type="repeat" description="TPR" evidence="1">
    <location>
        <begin position="203"/>
        <end position="236"/>
    </location>
</feature>
<dbReference type="InterPro" id="IPR011990">
    <property type="entry name" value="TPR-like_helical_dom_sf"/>
</dbReference>
<dbReference type="SMART" id="SM00028">
    <property type="entry name" value="TPR"/>
    <property type="match status" value="9"/>
</dbReference>
<evidence type="ECO:0000313" key="4">
    <source>
        <dbReference type="Proteomes" id="UP000823638"/>
    </source>
</evidence>
<dbReference type="Gene3D" id="1.25.40.10">
    <property type="entry name" value="Tetratricopeptide repeat domain"/>
    <property type="match status" value="3"/>
</dbReference>
<sequence>MYKKKNFKFFLICTFSILAAFIIFSCKTVPETTVSYTEELYKLLVENKFDEAITYYESMPESLRNEYEMQKLKVSIYISAGRLDEAFNLCTELLEENSKDPDLLYIEANIYNARGDEETYITKLQNIIKLHPKHEEALGDLGDVYLGKKNYKQAEIYFTKALSINSRNANALTGLGRVKYKSSNFEEALKLLDSALAIDETQYIAWADRGKVNYEMGRYKDAIEDVKKSLSYYPDDYFNWFDLATYYLKLNKKDEALSALDKAIEINPDYYLPYIYRAGLNDQSGNYEVAKADYNKIIELFPDYYYANECLGILQWHEGLWSEAYKNFYAAYQHNPNQPSYAFMCAACMYKAGTSSARIKKFLDPVFKNIERDSLNYYIGRLLYDMTGESDVIFRIQKENGKSQKSRALFYLGLYYELKDRKDLALKYYQEAKDVVIVPSYFEYRFVDWALKEAVN</sequence>
<feature type="repeat" description="TPR" evidence="1">
    <location>
        <begin position="169"/>
        <end position="202"/>
    </location>
</feature>
<reference evidence="3" key="2">
    <citation type="journal article" date="2021" name="PeerJ">
        <title>Extensive microbial diversity within the chicken gut microbiome revealed by metagenomics and culture.</title>
        <authorList>
            <person name="Gilroy R."/>
            <person name="Ravi A."/>
            <person name="Getino M."/>
            <person name="Pursley I."/>
            <person name="Horton D.L."/>
            <person name="Alikhan N.F."/>
            <person name="Baker D."/>
            <person name="Gharbi K."/>
            <person name="Hall N."/>
            <person name="Watson M."/>
            <person name="Adriaenssens E.M."/>
            <person name="Foster-Nyarko E."/>
            <person name="Jarju S."/>
            <person name="Secka A."/>
            <person name="Antonio M."/>
            <person name="Oren A."/>
            <person name="Chaudhuri R.R."/>
            <person name="La Ragione R."/>
            <person name="Hildebrand F."/>
            <person name="Pallen M.J."/>
        </authorList>
    </citation>
    <scope>NUCLEOTIDE SEQUENCE</scope>
    <source>
        <strain evidence="3">10532</strain>
    </source>
</reference>
<feature type="signal peptide" evidence="2">
    <location>
        <begin position="1"/>
        <end position="19"/>
    </location>
</feature>
<dbReference type="Pfam" id="PF14559">
    <property type="entry name" value="TPR_19"/>
    <property type="match status" value="2"/>
</dbReference>
<feature type="chain" id="PRO_5038603816" evidence="2">
    <location>
        <begin position="20"/>
        <end position="456"/>
    </location>
</feature>
<dbReference type="PROSITE" id="PS50293">
    <property type="entry name" value="TPR_REGION"/>
    <property type="match status" value="1"/>
</dbReference>
<accession>A0A9D9N2L9</accession>
<keyword evidence="1" id="KW-0802">TPR repeat</keyword>
<evidence type="ECO:0000256" key="1">
    <source>
        <dbReference type="PROSITE-ProRule" id="PRU00339"/>
    </source>
</evidence>
<dbReference type="PANTHER" id="PTHR12558">
    <property type="entry name" value="CELL DIVISION CYCLE 16,23,27"/>
    <property type="match status" value="1"/>
</dbReference>
<dbReference type="PANTHER" id="PTHR12558:SF13">
    <property type="entry name" value="CELL DIVISION CYCLE PROTEIN 27 HOMOLOG"/>
    <property type="match status" value="1"/>
</dbReference>
<dbReference type="PROSITE" id="PS50005">
    <property type="entry name" value="TPR"/>
    <property type="match status" value="4"/>
</dbReference>
<proteinExistence type="predicted"/>
<protein>
    <submittedName>
        <fullName evidence="3">Tetratricopeptide repeat protein</fullName>
    </submittedName>
</protein>
<dbReference type="PROSITE" id="PS51257">
    <property type="entry name" value="PROKAR_LIPOPROTEIN"/>
    <property type="match status" value="1"/>
</dbReference>
<evidence type="ECO:0000313" key="3">
    <source>
        <dbReference type="EMBL" id="MBO8458089.1"/>
    </source>
</evidence>
<dbReference type="InterPro" id="IPR019734">
    <property type="entry name" value="TPR_rpt"/>
</dbReference>
<dbReference type="Pfam" id="PF13432">
    <property type="entry name" value="TPR_16"/>
    <property type="match status" value="1"/>
</dbReference>
<dbReference type="SUPFAM" id="SSF48452">
    <property type="entry name" value="TPR-like"/>
    <property type="match status" value="2"/>
</dbReference>
<gene>
    <name evidence="3" type="ORF">IAA81_07665</name>
</gene>
<name>A0A9D9N2L9_9SPIR</name>
<dbReference type="AlphaFoldDB" id="A0A9D9N2L9"/>
<organism evidence="3 4">
    <name type="scientific">Candidatus Gallitreponema excrementavium</name>
    <dbReference type="NCBI Taxonomy" id="2840840"/>
    <lineage>
        <taxon>Bacteria</taxon>
        <taxon>Pseudomonadati</taxon>
        <taxon>Spirochaetota</taxon>
        <taxon>Spirochaetia</taxon>
        <taxon>Spirochaetales</taxon>
        <taxon>Candidatus Gallitreponema</taxon>
    </lineage>
</organism>
<feature type="repeat" description="TPR" evidence="1">
    <location>
        <begin position="135"/>
        <end position="168"/>
    </location>
</feature>
<reference evidence="3" key="1">
    <citation type="submission" date="2020-10" db="EMBL/GenBank/DDBJ databases">
        <authorList>
            <person name="Gilroy R."/>
        </authorList>
    </citation>
    <scope>NUCLEOTIDE SEQUENCE</scope>
    <source>
        <strain evidence="3">10532</strain>
    </source>
</reference>
<keyword evidence="2" id="KW-0732">Signal</keyword>
<evidence type="ECO:0000256" key="2">
    <source>
        <dbReference type="SAM" id="SignalP"/>
    </source>
</evidence>
<dbReference type="Proteomes" id="UP000823638">
    <property type="component" value="Unassembled WGS sequence"/>
</dbReference>
<dbReference type="EMBL" id="JADIMM010000087">
    <property type="protein sequence ID" value="MBO8458089.1"/>
    <property type="molecule type" value="Genomic_DNA"/>
</dbReference>
<feature type="repeat" description="TPR" evidence="1">
    <location>
        <begin position="237"/>
        <end position="270"/>
    </location>
</feature>
<comment type="caution">
    <text evidence="3">The sequence shown here is derived from an EMBL/GenBank/DDBJ whole genome shotgun (WGS) entry which is preliminary data.</text>
</comment>
<dbReference type="Pfam" id="PF13174">
    <property type="entry name" value="TPR_6"/>
    <property type="match status" value="1"/>
</dbReference>